<organism evidence="7 8">
    <name type="scientific">Cynoglossus semilaevis</name>
    <name type="common">Tongue sole</name>
    <dbReference type="NCBI Taxonomy" id="244447"/>
    <lineage>
        <taxon>Eukaryota</taxon>
        <taxon>Metazoa</taxon>
        <taxon>Chordata</taxon>
        <taxon>Craniata</taxon>
        <taxon>Vertebrata</taxon>
        <taxon>Euteleostomi</taxon>
        <taxon>Actinopterygii</taxon>
        <taxon>Neopterygii</taxon>
        <taxon>Teleostei</taxon>
        <taxon>Neoteleostei</taxon>
        <taxon>Acanthomorphata</taxon>
        <taxon>Carangaria</taxon>
        <taxon>Pleuronectiformes</taxon>
        <taxon>Pleuronectoidei</taxon>
        <taxon>Cynoglossidae</taxon>
        <taxon>Cynoglossinae</taxon>
        <taxon>Cynoglossus</taxon>
    </lineage>
</organism>
<comment type="subcellular location">
    <subcellularLocation>
        <location evidence="1">Membrane</location>
    </subcellularLocation>
</comment>
<dbReference type="CDD" id="cd00184">
    <property type="entry name" value="TNF"/>
    <property type="match status" value="1"/>
</dbReference>
<dbReference type="OMA" id="HYYLYSK"/>
<reference evidence="7" key="2">
    <citation type="submission" date="2025-08" db="UniProtKB">
        <authorList>
            <consortium name="Ensembl"/>
        </authorList>
    </citation>
    <scope>IDENTIFICATION</scope>
</reference>
<feature type="transmembrane region" description="Helical" evidence="5">
    <location>
        <begin position="39"/>
        <end position="62"/>
    </location>
</feature>
<accession>A0A3P8VT94</accession>
<evidence type="ECO:0000256" key="4">
    <source>
        <dbReference type="ARBA" id="ARBA00023136"/>
    </source>
</evidence>
<dbReference type="GO" id="GO:0005125">
    <property type="term" value="F:cytokine activity"/>
    <property type="evidence" value="ECO:0007669"/>
    <property type="project" value="UniProtKB-KW"/>
</dbReference>
<keyword evidence="5" id="KW-1133">Transmembrane helix</keyword>
<dbReference type="Ensembl" id="ENSCSET00000017775.1">
    <property type="protein sequence ID" value="ENSCSEP00000017557.1"/>
    <property type="gene ID" value="ENSCSEG00000011266.1"/>
</dbReference>
<keyword evidence="5" id="KW-0812">Transmembrane</keyword>
<dbReference type="InterPro" id="IPR008983">
    <property type="entry name" value="Tumour_necrosis_fac-like_dom"/>
</dbReference>
<dbReference type="GO" id="GO:0005164">
    <property type="term" value="F:tumor necrosis factor receptor binding"/>
    <property type="evidence" value="ECO:0007669"/>
    <property type="project" value="InterPro"/>
</dbReference>
<reference evidence="7 8" key="1">
    <citation type="journal article" date="2014" name="Nat. Genet.">
        <title>Whole-genome sequence of a flatfish provides insights into ZW sex chromosome evolution and adaptation to a benthic lifestyle.</title>
        <authorList>
            <person name="Chen S."/>
            <person name="Zhang G."/>
            <person name="Shao C."/>
            <person name="Huang Q."/>
            <person name="Liu G."/>
            <person name="Zhang P."/>
            <person name="Song W."/>
            <person name="An N."/>
            <person name="Chalopin D."/>
            <person name="Volff J.N."/>
            <person name="Hong Y."/>
            <person name="Li Q."/>
            <person name="Sha Z."/>
            <person name="Zhou H."/>
            <person name="Xie M."/>
            <person name="Yu Q."/>
            <person name="Liu Y."/>
            <person name="Xiang H."/>
            <person name="Wang N."/>
            <person name="Wu K."/>
            <person name="Yang C."/>
            <person name="Zhou Q."/>
            <person name="Liao X."/>
            <person name="Yang L."/>
            <person name="Hu Q."/>
            <person name="Zhang J."/>
            <person name="Meng L."/>
            <person name="Jin L."/>
            <person name="Tian Y."/>
            <person name="Lian J."/>
            <person name="Yang J."/>
            <person name="Miao G."/>
            <person name="Liu S."/>
            <person name="Liang Z."/>
            <person name="Yan F."/>
            <person name="Li Y."/>
            <person name="Sun B."/>
            <person name="Zhang H."/>
            <person name="Zhang J."/>
            <person name="Zhu Y."/>
            <person name="Du M."/>
            <person name="Zhao Y."/>
            <person name="Schartl M."/>
            <person name="Tang Q."/>
            <person name="Wang J."/>
        </authorList>
    </citation>
    <scope>NUCLEOTIDE SEQUENCE</scope>
</reference>
<keyword evidence="4 5" id="KW-0472">Membrane</keyword>
<dbReference type="SUPFAM" id="SSF49842">
    <property type="entry name" value="TNF-like"/>
    <property type="match status" value="1"/>
</dbReference>
<dbReference type="PANTHER" id="PTHR11471:SF56">
    <property type="entry name" value="TUMOR NECROSIS FACTOR LIGAND SUPERFAMILY MEMBER 14-LIKE"/>
    <property type="match status" value="1"/>
</dbReference>
<dbReference type="Gene3D" id="2.60.120.40">
    <property type="match status" value="1"/>
</dbReference>
<dbReference type="AlphaFoldDB" id="A0A3P8VT94"/>
<feature type="domain" description="THD" evidence="6">
    <location>
        <begin position="99"/>
        <end position="243"/>
    </location>
</feature>
<protein>
    <submittedName>
        <fullName evidence="7">Tumor necrosis factor ligand superfamily member 14-like</fullName>
    </submittedName>
</protein>
<dbReference type="GO" id="GO:0006955">
    <property type="term" value="P:immune response"/>
    <property type="evidence" value="ECO:0007669"/>
    <property type="project" value="InterPro"/>
</dbReference>
<comment type="similarity">
    <text evidence="2">Belongs to the tumor necrosis factor family.</text>
</comment>
<dbReference type="InterPro" id="IPR006052">
    <property type="entry name" value="TNF_dom"/>
</dbReference>
<keyword evidence="8" id="KW-1185">Reference proteome</keyword>
<name>A0A3P8VT94_CYNSE</name>
<dbReference type="Proteomes" id="UP000265120">
    <property type="component" value="Chromosome 9"/>
</dbReference>
<keyword evidence="3" id="KW-0202">Cytokine</keyword>
<reference evidence="7" key="3">
    <citation type="submission" date="2025-09" db="UniProtKB">
        <authorList>
            <consortium name="Ensembl"/>
        </authorList>
    </citation>
    <scope>IDENTIFICATION</scope>
</reference>
<dbReference type="Pfam" id="PF00229">
    <property type="entry name" value="TNF"/>
    <property type="match status" value="1"/>
</dbReference>
<proteinExistence type="inferred from homology"/>
<dbReference type="SMART" id="SM00207">
    <property type="entry name" value="TNF"/>
    <property type="match status" value="1"/>
</dbReference>
<dbReference type="GeneTree" id="ENSGT01060000248544"/>
<dbReference type="PANTHER" id="PTHR11471">
    <property type="entry name" value="TUMOR NECROSIS FACTOR FAMILY MEMBER"/>
    <property type="match status" value="1"/>
</dbReference>
<dbReference type="GO" id="GO:0005615">
    <property type="term" value="C:extracellular space"/>
    <property type="evidence" value="ECO:0007669"/>
    <property type="project" value="UniProtKB-KW"/>
</dbReference>
<evidence type="ECO:0000259" key="6">
    <source>
        <dbReference type="PROSITE" id="PS50049"/>
    </source>
</evidence>
<dbReference type="GO" id="GO:0016020">
    <property type="term" value="C:membrane"/>
    <property type="evidence" value="ECO:0007669"/>
    <property type="project" value="UniProtKB-SubCell"/>
</dbReference>
<evidence type="ECO:0000256" key="2">
    <source>
        <dbReference type="ARBA" id="ARBA00008670"/>
    </source>
</evidence>
<evidence type="ECO:0000256" key="3">
    <source>
        <dbReference type="ARBA" id="ARBA00022514"/>
    </source>
</evidence>
<evidence type="ECO:0000313" key="7">
    <source>
        <dbReference type="Ensembl" id="ENSCSEP00000017557.1"/>
    </source>
</evidence>
<dbReference type="STRING" id="244447.ENSCSEP00000017557"/>
<sequence>MAEGDVGFSPQVFVVNSQSKCAYMPRKNKPIWARVGQKVLLLLVAVTMFGLVVQGFFIYFLYRKTEVSVPVCLCGERESQIGNKEFNEIPIPQKMTPRPFAHVIGPNIPSVENNVVQWIHDKGDAIMNQMSYDQGRLLVEKEGYYFLYSKVQLNAAMECSPILHKVVRNTSAYDESIELMRAKSFHCRTPKPTSRATVMEDIWNSFLAGIFHLHSGDRIFVTLENIQTIRPGQADNFMGAFMLTP</sequence>
<evidence type="ECO:0000256" key="1">
    <source>
        <dbReference type="ARBA" id="ARBA00004370"/>
    </source>
</evidence>
<evidence type="ECO:0000313" key="8">
    <source>
        <dbReference type="Proteomes" id="UP000265120"/>
    </source>
</evidence>
<dbReference type="InParanoid" id="A0A3P8VT94"/>
<evidence type="ECO:0000256" key="5">
    <source>
        <dbReference type="SAM" id="Phobius"/>
    </source>
</evidence>
<dbReference type="PROSITE" id="PS50049">
    <property type="entry name" value="THD_2"/>
    <property type="match status" value="1"/>
</dbReference>